<feature type="transmembrane region" description="Helical" evidence="6">
    <location>
        <begin position="166"/>
        <end position="187"/>
    </location>
</feature>
<dbReference type="InterPro" id="IPR011701">
    <property type="entry name" value="MFS"/>
</dbReference>
<feature type="transmembrane region" description="Helical" evidence="6">
    <location>
        <begin position="74"/>
        <end position="91"/>
    </location>
</feature>
<protein>
    <submittedName>
        <fullName evidence="8">Fucose permease</fullName>
    </submittedName>
</protein>
<dbReference type="EMBL" id="SLWB01000012">
    <property type="protein sequence ID" value="TCN64719.1"/>
    <property type="molecule type" value="Genomic_DNA"/>
</dbReference>
<dbReference type="PROSITE" id="PS50850">
    <property type="entry name" value="MFS"/>
    <property type="match status" value="1"/>
</dbReference>
<evidence type="ECO:0000256" key="6">
    <source>
        <dbReference type="SAM" id="Phobius"/>
    </source>
</evidence>
<organism evidence="8 9">
    <name type="scientific">Acetobacteroides hydrogenigenes</name>
    <dbReference type="NCBI Taxonomy" id="979970"/>
    <lineage>
        <taxon>Bacteria</taxon>
        <taxon>Pseudomonadati</taxon>
        <taxon>Bacteroidota</taxon>
        <taxon>Bacteroidia</taxon>
        <taxon>Bacteroidales</taxon>
        <taxon>Rikenellaceae</taxon>
        <taxon>Acetobacteroides</taxon>
    </lineage>
</organism>
<dbReference type="InterPro" id="IPR036259">
    <property type="entry name" value="MFS_trans_sf"/>
</dbReference>
<feature type="transmembrane region" description="Helical" evidence="6">
    <location>
        <begin position="339"/>
        <end position="359"/>
    </location>
</feature>
<feature type="transmembrane region" description="Helical" evidence="6">
    <location>
        <begin position="280"/>
        <end position="298"/>
    </location>
</feature>
<evidence type="ECO:0000256" key="3">
    <source>
        <dbReference type="ARBA" id="ARBA00022692"/>
    </source>
</evidence>
<feature type="transmembrane region" description="Helical" evidence="6">
    <location>
        <begin position="365"/>
        <end position="384"/>
    </location>
</feature>
<evidence type="ECO:0000256" key="1">
    <source>
        <dbReference type="ARBA" id="ARBA00004429"/>
    </source>
</evidence>
<dbReference type="AlphaFoldDB" id="A0A4R2EKE1"/>
<evidence type="ECO:0000256" key="4">
    <source>
        <dbReference type="ARBA" id="ARBA00022989"/>
    </source>
</evidence>
<feature type="transmembrane region" description="Helical" evidence="6">
    <location>
        <begin position="39"/>
        <end position="62"/>
    </location>
</feature>
<comment type="caution">
    <text evidence="8">The sequence shown here is derived from an EMBL/GenBank/DDBJ whole genome shotgun (WGS) entry which is preliminary data.</text>
</comment>
<feature type="domain" description="Major facilitator superfamily (MFS) profile" evidence="7">
    <location>
        <begin position="5"/>
        <end position="389"/>
    </location>
</feature>
<evidence type="ECO:0000313" key="9">
    <source>
        <dbReference type="Proteomes" id="UP000294830"/>
    </source>
</evidence>
<reference evidence="8 9" key="1">
    <citation type="submission" date="2019-03" db="EMBL/GenBank/DDBJ databases">
        <title>Genomic Encyclopedia of Archaeal and Bacterial Type Strains, Phase II (KMG-II): from individual species to whole genera.</title>
        <authorList>
            <person name="Goeker M."/>
        </authorList>
    </citation>
    <scope>NUCLEOTIDE SEQUENCE [LARGE SCALE GENOMIC DNA]</scope>
    <source>
        <strain evidence="8 9">RL-C</strain>
    </source>
</reference>
<feature type="transmembrane region" description="Helical" evidence="6">
    <location>
        <begin position="304"/>
        <end position="327"/>
    </location>
</feature>
<keyword evidence="5 6" id="KW-0472">Membrane</keyword>
<dbReference type="InterPro" id="IPR050375">
    <property type="entry name" value="MFS_TsgA-like"/>
</dbReference>
<feature type="transmembrane region" description="Helical" evidence="6">
    <location>
        <begin position="246"/>
        <end position="268"/>
    </location>
</feature>
<keyword evidence="2" id="KW-1003">Cell membrane</keyword>
<dbReference type="RefSeq" id="WP_131839864.1">
    <property type="nucleotide sequence ID" value="NZ_SLWB01000012.1"/>
</dbReference>
<evidence type="ECO:0000313" key="8">
    <source>
        <dbReference type="EMBL" id="TCN64719.1"/>
    </source>
</evidence>
<dbReference type="PANTHER" id="PTHR43702:SF3">
    <property type="entry name" value="PROTEIN TSGA"/>
    <property type="match status" value="1"/>
</dbReference>
<name>A0A4R2EKE1_9BACT</name>
<dbReference type="Gene3D" id="1.20.1250.20">
    <property type="entry name" value="MFS general substrate transporter like domains"/>
    <property type="match status" value="2"/>
</dbReference>
<dbReference type="GO" id="GO:0005886">
    <property type="term" value="C:plasma membrane"/>
    <property type="evidence" value="ECO:0007669"/>
    <property type="project" value="UniProtKB-SubCell"/>
</dbReference>
<feature type="transmembrane region" description="Helical" evidence="6">
    <location>
        <begin position="97"/>
        <end position="119"/>
    </location>
</feature>
<dbReference type="PANTHER" id="PTHR43702">
    <property type="entry name" value="L-FUCOSE-PROTON SYMPORTER"/>
    <property type="match status" value="1"/>
</dbReference>
<dbReference type="OrthoDB" id="3225787at2"/>
<dbReference type="Proteomes" id="UP000294830">
    <property type="component" value="Unassembled WGS sequence"/>
</dbReference>
<keyword evidence="9" id="KW-1185">Reference proteome</keyword>
<comment type="subcellular location">
    <subcellularLocation>
        <location evidence="1">Cell inner membrane</location>
        <topology evidence="1">Multi-pass membrane protein</topology>
    </subcellularLocation>
</comment>
<gene>
    <name evidence="8" type="ORF">CLV25_11246</name>
</gene>
<evidence type="ECO:0000259" key="7">
    <source>
        <dbReference type="PROSITE" id="PS50850"/>
    </source>
</evidence>
<evidence type="ECO:0000256" key="5">
    <source>
        <dbReference type="ARBA" id="ARBA00023136"/>
    </source>
</evidence>
<dbReference type="InterPro" id="IPR020846">
    <property type="entry name" value="MFS_dom"/>
</dbReference>
<keyword evidence="3 6" id="KW-0812">Transmembrane</keyword>
<feature type="transmembrane region" description="Helical" evidence="6">
    <location>
        <begin position="208"/>
        <end position="226"/>
    </location>
</feature>
<dbReference type="Pfam" id="PF07690">
    <property type="entry name" value="MFS_1"/>
    <property type="match status" value="1"/>
</dbReference>
<keyword evidence="4 6" id="KW-1133">Transmembrane helix</keyword>
<accession>A0A4R2EKE1</accession>
<dbReference type="SUPFAM" id="SSF103473">
    <property type="entry name" value="MFS general substrate transporter"/>
    <property type="match status" value="1"/>
</dbReference>
<evidence type="ECO:0000256" key="2">
    <source>
        <dbReference type="ARBA" id="ARBA00022475"/>
    </source>
</evidence>
<proteinExistence type="predicted"/>
<feature type="transmembrane region" description="Helical" evidence="6">
    <location>
        <begin position="140"/>
        <end position="160"/>
    </location>
</feature>
<dbReference type="GO" id="GO:0022857">
    <property type="term" value="F:transmembrane transporter activity"/>
    <property type="evidence" value="ECO:0007669"/>
    <property type="project" value="InterPro"/>
</dbReference>
<sequence length="392" mass="42152">MNQKSSNLSALPIFLAFLCMGFGDVVGPLTSQVQSDFHLSNFLAGLLTFMGFIMFGLLSIPLGIIQDRVGKRKVLIFGLAVALLGLILPIIGNFSSFVVLLVSILMLGAGATSLQVAGNPIMRDVSPEGKYSRNLSLGQFVKAIGSLSGSLVPLIAAKYWGLDWKILFPIYSAFIALTIVYILFAHIHESKPDENAKPATFKSCLSLLNNKFILAMVMGIFLYVGAEVSMSSKLPNYLADVFSYDIKKLGLLGTLFFFIAIMTGRFFGSVILNWMSPKRFLVITTILSIVGNLVLFFAPTATVAFVSIFIIGFGFANIFPLIFSITVDSMPEKANEISGLMVTAIIGGAVVPLLFGLVADYSNSIVAGFAVPLACLAYILLTALSTSKQVAK</sequence>